<feature type="domain" description="Methyltransferase type 11" evidence="2">
    <location>
        <begin position="67"/>
        <end position="165"/>
    </location>
</feature>
<dbReference type="Proteomes" id="UP000628854">
    <property type="component" value="Unassembled WGS sequence"/>
</dbReference>
<dbReference type="InterPro" id="IPR013216">
    <property type="entry name" value="Methyltransf_11"/>
</dbReference>
<gene>
    <name evidence="3" type="ORF">GCM10011503_16770</name>
</gene>
<dbReference type="GO" id="GO:0008168">
    <property type="term" value="F:methyltransferase activity"/>
    <property type="evidence" value="ECO:0007669"/>
    <property type="project" value="UniProtKB-KW"/>
</dbReference>
<reference evidence="4" key="1">
    <citation type="journal article" date="2019" name="Int. J. Syst. Evol. Microbiol.">
        <title>The Global Catalogue of Microorganisms (GCM) 10K type strain sequencing project: providing services to taxonomists for standard genome sequencing and annotation.</title>
        <authorList>
            <consortium name="The Broad Institute Genomics Platform"/>
            <consortium name="The Broad Institute Genome Sequencing Center for Infectious Disease"/>
            <person name="Wu L."/>
            <person name="Ma J."/>
        </authorList>
    </citation>
    <scope>NUCLEOTIDE SEQUENCE [LARGE SCALE GENOMIC DNA]</scope>
    <source>
        <strain evidence="4">CGMCC 1.15928</strain>
    </source>
</reference>
<keyword evidence="4" id="KW-1185">Reference proteome</keyword>
<name>A0ABQ1JHQ0_9PROT</name>
<dbReference type="InterPro" id="IPR029063">
    <property type="entry name" value="SAM-dependent_MTases_sf"/>
</dbReference>
<keyword evidence="1" id="KW-0808">Transferase</keyword>
<protein>
    <submittedName>
        <fullName evidence="3">SAM-dependent methyltransferase</fullName>
    </submittedName>
</protein>
<dbReference type="EMBL" id="BMKF01000002">
    <property type="protein sequence ID" value="GGB68813.1"/>
    <property type="molecule type" value="Genomic_DNA"/>
</dbReference>
<dbReference type="SUPFAM" id="SSF53335">
    <property type="entry name" value="S-adenosyl-L-methionine-dependent methyltransferases"/>
    <property type="match status" value="1"/>
</dbReference>
<evidence type="ECO:0000256" key="1">
    <source>
        <dbReference type="ARBA" id="ARBA00022679"/>
    </source>
</evidence>
<accession>A0ABQ1JHQ0</accession>
<proteinExistence type="predicted"/>
<evidence type="ECO:0000313" key="4">
    <source>
        <dbReference type="Proteomes" id="UP000628854"/>
    </source>
</evidence>
<sequence length="275" mass="30056">MSGPVSDHYNSVDLLSRIERAIGEIGRTPDTVTIEEIAPLEDFHIGGRAATAALLPRLELKEEMRALDIGCGTGGAARYGAHRYRCKVDGIDLTLNFIEAGKTISSWLNLSSRVHLHHRSAMDTGFDEDTFDRAWMFHVGMNIEHKRELFSEVKRVLKPGGYFLIYDIMRGEDDASPLAFPMPWASDPSISFVRGADTYEEHLEAAGFAIDGIEPQRDIAAAFFERIAASKGNPPPAISTATLMGASAAEKSANLLAAWQSGQIMPTAILVRKPA</sequence>
<comment type="caution">
    <text evidence="3">The sequence shown here is derived from an EMBL/GenBank/DDBJ whole genome shotgun (WGS) entry which is preliminary data.</text>
</comment>
<keyword evidence="3" id="KW-0489">Methyltransferase</keyword>
<dbReference type="PANTHER" id="PTHR44068">
    <property type="entry name" value="ZGC:194242"/>
    <property type="match status" value="1"/>
</dbReference>
<dbReference type="RefSeq" id="WP_158084559.1">
    <property type="nucleotide sequence ID" value="NZ_BMKF01000002.1"/>
</dbReference>
<evidence type="ECO:0000259" key="2">
    <source>
        <dbReference type="Pfam" id="PF08241"/>
    </source>
</evidence>
<dbReference type="Pfam" id="PF08241">
    <property type="entry name" value="Methyltransf_11"/>
    <property type="match status" value="1"/>
</dbReference>
<evidence type="ECO:0000313" key="3">
    <source>
        <dbReference type="EMBL" id="GGB68813.1"/>
    </source>
</evidence>
<dbReference type="Gene3D" id="3.40.50.150">
    <property type="entry name" value="Vaccinia Virus protein VP39"/>
    <property type="match status" value="1"/>
</dbReference>
<dbReference type="PANTHER" id="PTHR44068:SF11">
    <property type="entry name" value="GERANYL DIPHOSPHATE 2-C-METHYLTRANSFERASE"/>
    <property type="match status" value="1"/>
</dbReference>
<dbReference type="CDD" id="cd02440">
    <property type="entry name" value="AdoMet_MTases"/>
    <property type="match status" value="1"/>
</dbReference>
<organism evidence="3 4">
    <name type="scientific">Henriciella pelagia</name>
    <dbReference type="NCBI Taxonomy" id="1977912"/>
    <lineage>
        <taxon>Bacteria</taxon>
        <taxon>Pseudomonadati</taxon>
        <taxon>Pseudomonadota</taxon>
        <taxon>Alphaproteobacteria</taxon>
        <taxon>Hyphomonadales</taxon>
        <taxon>Hyphomonadaceae</taxon>
        <taxon>Henriciella</taxon>
    </lineage>
</organism>
<dbReference type="GO" id="GO:0032259">
    <property type="term" value="P:methylation"/>
    <property type="evidence" value="ECO:0007669"/>
    <property type="project" value="UniProtKB-KW"/>
</dbReference>
<dbReference type="InterPro" id="IPR050447">
    <property type="entry name" value="Erg6_SMT_methyltransf"/>
</dbReference>